<dbReference type="RefSeq" id="WP_190479619.1">
    <property type="nucleotide sequence ID" value="NZ_JACJSG010000070.1"/>
</dbReference>
<accession>A0ABR8DEQ9</accession>
<proteinExistence type="predicted"/>
<comment type="caution">
    <text evidence="1">The sequence shown here is derived from an EMBL/GenBank/DDBJ whole genome shotgun (WGS) entry which is preliminary data.</text>
</comment>
<evidence type="ECO:0000313" key="2">
    <source>
        <dbReference type="Proteomes" id="UP000661112"/>
    </source>
</evidence>
<sequence>MIDNTGYKFNLQIKDGNLVRQDIGIGSHEDTFSAAPAVSIFYDKDSDDDYTEPVKKSVQPSHQKVQAVLQQLREMPCTQQFRLNWEIQHMVKRYWANVPGAIAYLKEAVRTWKEVKSPQGVFVATCKEGRKLESATLQSDVKDWFEWGYKQRIVIAMSGIVIRGCQQNPCISHKQFQ</sequence>
<organism evidence="1 2">
    <name type="scientific">Anabaena azotica FACHB-119</name>
    <dbReference type="NCBI Taxonomy" id="947527"/>
    <lineage>
        <taxon>Bacteria</taxon>
        <taxon>Bacillati</taxon>
        <taxon>Cyanobacteriota</taxon>
        <taxon>Cyanophyceae</taxon>
        <taxon>Nostocales</taxon>
        <taxon>Nostocaceae</taxon>
        <taxon>Anabaena</taxon>
        <taxon>Anabaena azotica</taxon>
    </lineage>
</organism>
<name>A0ABR8DEQ9_9NOST</name>
<reference evidence="1 2" key="1">
    <citation type="journal article" date="2020" name="ISME J.">
        <title>Comparative genomics reveals insights into cyanobacterial evolution and habitat adaptation.</title>
        <authorList>
            <person name="Chen M.Y."/>
            <person name="Teng W.K."/>
            <person name="Zhao L."/>
            <person name="Hu C.X."/>
            <person name="Zhou Y.K."/>
            <person name="Han B.P."/>
            <person name="Song L.R."/>
            <person name="Shu W.S."/>
        </authorList>
    </citation>
    <scope>NUCLEOTIDE SEQUENCE [LARGE SCALE GENOMIC DNA]</scope>
    <source>
        <strain evidence="1 2">FACHB-119</strain>
    </source>
</reference>
<gene>
    <name evidence="1" type="ORF">H6G83_31765</name>
</gene>
<keyword evidence="2" id="KW-1185">Reference proteome</keyword>
<dbReference type="EMBL" id="JACJSG010000070">
    <property type="protein sequence ID" value="MBD2505129.1"/>
    <property type="molecule type" value="Genomic_DNA"/>
</dbReference>
<dbReference type="Proteomes" id="UP000661112">
    <property type="component" value="Unassembled WGS sequence"/>
</dbReference>
<protein>
    <submittedName>
        <fullName evidence="1">Uncharacterized protein</fullName>
    </submittedName>
</protein>
<evidence type="ECO:0000313" key="1">
    <source>
        <dbReference type="EMBL" id="MBD2505129.1"/>
    </source>
</evidence>